<dbReference type="RefSeq" id="WP_269659959.1">
    <property type="nucleotide sequence ID" value="NZ_CP114413.1"/>
</dbReference>
<sequence length="174" mass="19824">MGGAFVGAALSFLATVYQQKKASSVRREIAESDAVASLASELIRIRRHLNSMPDKFNNVQARDRIAWTGIMAEAKKSGWNAEFGDLFAPAEVAARTLRCEVLRTRLLDVLEILNFWWALNTFEPGVISRNSMRATVKQALEWLGAWQREEDIPDAIHPFTQMRDLWRHIQENQP</sequence>
<name>A0ABY7KHE5_9ACTN</name>
<reference evidence="1" key="1">
    <citation type="submission" date="2022-12" db="EMBL/GenBank/DDBJ databases">
        <authorList>
            <person name="Ruckert C."/>
            <person name="Busche T."/>
            <person name="Kalinowski J."/>
            <person name="Wittmann C."/>
        </authorList>
    </citation>
    <scope>NUCLEOTIDE SEQUENCE</scope>
    <source>
        <strain evidence="1">DSM 40467</strain>
    </source>
</reference>
<evidence type="ECO:0008006" key="3">
    <source>
        <dbReference type="Google" id="ProtNLM"/>
    </source>
</evidence>
<keyword evidence="2" id="KW-1185">Reference proteome</keyword>
<dbReference type="EMBL" id="CP114413">
    <property type="protein sequence ID" value="WAZ22339.1"/>
    <property type="molecule type" value="Genomic_DNA"/>
</dbReference>
<gene>
    <name evidence="1" type="ORF">STRCI_003588</name>
</gene>
<proteinExistence type="predicted"/>
<protein>
    <recommendedName>
        <fullName evidence="3">DUF4760 domain-containing protein</fullName>
    </recommendedName>
</protein>
<evidence type="ECO:0000313" key="1">
    <source>
        <dbReference type="EMBL" id="WAZ22339.1"/>
    </source>
</evidence>
<evidence type="ECO:0000313" key="2">
    <source>
        <dbReference type="Proteomes" id="UP001164439"/>
    </source>
</evidence>
<dbReference type="Proteomes" id="UP001164439">
    <property type="component" value="Chromosome"/>
</dbReference>
<accession>A0ABY7KHE5</accession>
<organism evidence="1 2">
    <name type="scientific">Streptomyces cinnabarinus</name>
    <dbReference type="NCBI Taxonomy" id="67287"/>
    <lineage>
        <taxon>Bacteria</taxon>
        <taxon>Bacillati</taxon>
        <taxon>Actinomycetota</taxon>
        <taxon>Actinomycetes</taxon>
        <taxon>Kitasatosporales</taxon>
        <taxon>Streptomycetaceae</taxon>
        <taxon>Streptomyces</taxon>
    </lineage>
</organism>